<organism evidence="1 2">
    <name type="scientific">Mycolicibacterium confluentis</name>
    <dbReference type="NCBI Taxonomy" id="28047"/>
    <lineage>
        <taxon>Bacteria</taxon>
        <taxon>Bacillati</taxon>
        <taxon>Actinomycetota</taxon>
        <taxon>Actinomycetes</taxon>
        <taxon>Mycobacteriales</taxon>
        <taxon>Mycobacteriaceae</taxon>
        <taxon>Mycolicibacterium</taxon>
    </lineage>
</organism>
<accession>A0A7I7XQG3</accession>
<proteinExistence type="predicted"/>
<reference evidence="1" key="2">
    <citation type="submission" date="2020-02" db="EMBL/GenBank/DDBJ databases">
        <authorList>
            <person name="Matsumoto Y."/>
            <person name="Motooka D."/>
            <person name="Nakamura S."/>
        </authorList>
    </citation>
    <scope>NUCLEOTIDE SEQUENCE</scope>
    <source>
        <strain evidence="1">JCM 13671</strain>
    </source>
</reference>
<keyword evidence="2" id="KW-1185">Reference proteome</keyword>
<dbReference type="Proteomes" id="UP000466931">
    <property type="component" value="Chromosome"/>
</dbReference>
<dbReference type="EMBL" id="AP022612">
    <property type="protein sequence ID" value="BBZ31440.1"/>
    <property type="molecule type" value="Genomic_DNA"/>
</dbReference>
<sequence>MVANALRIGHLPHAHLPSVPALAHQVAHGCTVCWHGLANAATVGVAPESHRRPVRAAYLERAEMTREITHL</sequence>
<name>A0A7I7XQG3_9MYCO</name>
<evidence type="ECO:0000313" key="2">
    <source>
        <dbReference type="Proteomes" id="UP000466931"/>
    </source>
</evidence>
<gene>
    <name evidence="1" type="ORF">MCNF_00450</name>
</gene>
<evidence type="ECO:0000313" key="1">
    <source>
        <dbReference type="EMBL" id="BBZ31440.1"/>
    </source>
</evidence>
<protein>
    <submittedName>
        <fullName evidence="1">Uncharacterized protein</fullName>
    </submittedName>
</protein>
<reference evidence="1" key="1">
    <citation type="journal article" date="2019" name="Emerg. Microbes Infect.">
        <title>Comprehensive subspecies identification of 175 nontuberculous mycobacteria species based on 7547 genomic profiles.</title>
        <authorList>
            <person name="Matsumoto Y."/>
            <person name="Kinjo T."/>
            <person name="Motooka D."/>
            <person name="Nabeya D."/>
            <person name="Jung N."/>
            <person name="Uechi K."/>
            <person name="Horii T."/>
            <person name="Iida T."/>
            <person name="Fujita J."/>
            <person name="Nakamura S."/>
        </authorList>
    </citation>
    <scope>NUCLEOTIDE SEQUENCE [LARGE SCALE GENOMIC DNA]</scope>
    <source>
        <strain evidence="1">JCM 13671</strain>
    </source>
</reference>
<dbReference type="AlphaFoldDB" id="A0A7I7XQG3"/>